<dbReference type="GO" id="GO:0016787">
    <property type="term" value="F:hydrolase activity"/>
    <property type="evidence" value="ECO:0007669"/>
    <property type="project" value="UniProtKB-KW"/>
</dbReference>
<keyword evidence="10" id="KW-0066">ATP synthesis</keyword>
<protein>
    <recommendedName>
        <fullName evidence="11">ATP synthase subunit a</fullName>
    </recommendedName>
</protein>
<proteinExistence type="inferred from homology"/>
<dbReference type="SUPFAM" id="SSF81336">
    <property type="entry name" value="F1F0 ATP synthase subunit A"/>
    <property type="match status" value="1"/>
</dbReference>
<comment type="subcellular location">
    <subcellularLocation>
        <location evidence="1">Membrane</location>
        <topology evidence="1">Multi-pass membrane protein</topology>
    </subcellularLocation>
    <subcellularLocation>
        <location evidence="11">Mitochondrion inner membrane</location>
        <topology evidence="11">Multi-pass membrane protein</topology>
    </subcellularLocation>
</comment>
<dbReference type="NCBIfam" id="TIGR01131">
    <property type="entry name" value="ATP_synt_6_or_A"/>
    <property type="match status" value="1"/>
</dbReference>
<geneLocation type="mitochondrion" evidence="13"/>
<evidence type="ECO:0000256" key="11">
    <source>
        <dbReference type="RuleBase" id="RU004450"/>
    </source>
</evidence>
<keyword evidence="5 12" id="KW-0812">Transmembrane</keyword>
<dbReference type="PROSITE" id="PS00449">
    <property type="entry name" value="ATPASE_A"/>
    <property type="match status" value="1"/>
</dbReference>
<keyword evidence="8" id="KW-0406">Ion transport</keyword>
<dbReference type="InterPro" id="IPR045083">
    <property type="entry name" value="ATP_synth_F0_asu_bact/mt"/>
</dbReference>
<evidence type="ECO:0000256" key="9">
    <source>
        <dbReference type="ARBA" id="ARBA00023136"/>
    </source>
</evidence>
<evidence type="ECO:0000256" key="5">
    <source>
        <dbReference type="ARBA" id="ARBA00022692"/>
    </source>
</evidence>
<dbReference type="EMBL" id="JN700944">
    <property type="protein sequence ID" value="AER54558.1"/>
    <property type="molecule type" value="Genomic_DNA"/>
</dbReference>
<keyword evidence="13" id="KW-0496">Mitochondrion</keyword>
<keyword evidence="3" id="KW-0813">Transport</keyword>
<dbReference type="Gene3D" id="1.20.120.220">
    <property type="entry name" value="ATP synthase, F0 complex, subunit A"/>
    <property type="match status" value="1"/>
</dbReference>
<keyword evidence="9 12" id="KW-0472">Membrane</keyword>
<evidence type="ECO:0000313" key="13">
    <source>
        <dbReference type="EMBL" id="AER54558.1"/>
    </source>
</evidence>
<feature type="transmembrane region" description="Helical" evidence="12">
    <location>
        <begin position="99"/>
        <end position="120"/>
    </location>
</feature>
<keyword evidence="6" id="KW-0375">Hydrogen ion transport</keyword>
<dbReference type="GO" id="GO:0005743">
    <property type="term" value="C:mitochondrial inner membrane"/>
    <property type="evidence" value="ECO:0007669"/>
    <property type="project" value="UniProtKB-SubCell"/>
</dbReference>
<dbReference type="PANTHER" id="PTHR11410:SF0">
    <property type="entry name" value="ATP SYNTHASE SUBUNIT A"/>
    <property type="match status" value="1"/>
</dbReference>
<dbReference type="PANTHER" id="PTHR11410">
    <property type="entry name" value="ATP SYNTHASE SUBUNIT A"/>
    <property type="match status" value="1"/>
</dbReference>
<accession>G9ISQ9</accession>
<dbReference type="InterPro" id="IPR000568">
    <property type="entry name" value="ATP_synth_F0_asu"/>
</dbReference>
<evidence type="ECO:0000256" key="3">
    <source>
        <dbReference type="ARBA" id="ARBA00022448"/>
    </source>
</evidence>
<keyword evidence="4" id="KW-0138">CF(0)</keyword>
<organism evidence="13">
    <name type="scientific">Haliclystus sanjuanensis</name>
    <dbReference type="NCBI Taxonomy" id="168739"/>
    <lineage>
        <taxon>Eukaryota</taxon>
        <taxon>Metazoa</taxon>
        <taxon>Cnidaria</taxon>
        <taxon>Staurozoa</taxon>
        <taxon>Stauromedusae</taxon>
        <taxon>Myostaurida</taxon>
        <taxon>Haliclystidae</taxon>
        <taxon>Haliclystus</taxon>
    </lineage>
</organism>
<evidence type="ECO:0000256" key="6">
    <source>
        <dbReference type="ARBA" id="ARBA00022781"/>
    </source>
</evidence>
<feature type="transmembrane region" description="Helical" evidence="12">
    <location>
        <begin position="23"/>
        <end position="43"/>
    </location>
</feature>
<evidence type="ECO:0000256" key="8">
    <source>
        <dbReference type="ARBA" id="ARBA00023065"/>
    </source>
</evidence>
<dbReference type="InterPro" id="IPR035908">
    <property type="entry name" value="F0_ATP_A_sf"/>
</dbReference>
<name>G9ISQ9_9CNID</name>
<feature type="transmembrane region" description="Helical" evidence="12">
    <location>
        <begin position="72"/>
        <end position="93"/>
    </location>
</feature>
<feature type="transmembrane region" description="Helical" evidence="12">
    <location>
        <begin position="132"/>
        <end position="154"/>
    </location>
</feature>
<gene>
    <name evidence="13" type="primary">atp6</name>
</gene>
<evidence type="ECO:0000256" key="1">
    <source>
        <dbReference type="ARBA" id="ARBA00004141"/>
    </source>
</evidence>
<evidence type="ECO:0000256" key="7">
    <source>
        <dbReference type="ARBA" id="ARBA00022989"/>
    </source>
</evidence>
<sequence>MLSSFFDQFIIIPLLSGWWNNSYLMVMVVVLLAYLLFFQVFLVPRRWQVLLEGLYQHWWETLQTGLGAHAGLYFPFIFALFFLIGLLNLMGLFPYVFTVATHIAITFGFSFSILMAVTILSLRKFGWDFFSLWMPAGAPLALAPLLVLIETASYFSRAISLGIRLAANLSAGHLLFAILASFGFQMVLAGWWGLSLIPIGIMVFITLLELAVALIQAYVFCLLTSIYLADTVALH</sequence>
<evidence type="ECO:0000256" key="2">
    <source>
        <dbReference type="ARBA" id="ARBA00006810"/>
    </source>
</evidence>
<dbReference type="AlphaFoldDB" id="G9ISQ9"/>
<keyword evidence="13" id="KW-0378">Hydrolase</keyword>
<evidence type="ECO:0000256" key="4">
    <source>
        <dbReference type="ARBA" id="ARBA00022547"/>
    </source>
</evidence>
<evidence type="ECO:0000256" key="12">
    <source>
        <dbReference type="SAM" id="Phobius"/>
    </source>
</evidence>
<dbReference type="CDD" id="cd00310">
    <property type="entry name" value="ATP-synt_Fo_a_6"/>
    <property type="match status" value="1"/>
</dbReference>
<keyword evidence="7 12" id="KW-1133">Transmembrane helix</keyword>
<dbReference type="GO" id="GO:0045259">
    <property type="term" value="C:proton-transporting ATP synthase complex"/>
    <property type="evidence" value="ECO:0007669"/>
    <property type="project" value="UniProtKB-KW"/>
</dbReference>
<comment type="similarity">
    <text evidence="2">Belongs to the ATPase A chain family.</text>
</comment>
<dbReference type="GO" id="GO:0046933">
    <property type="term" value="F:proton-transporting ATP synthase activity, rotational mechanism"/>
    <property type="evidence" value="ECO:0007669"/>
    <property type="project" value="TreeGrafter"/>
</dbReference>
<dbReference type="PRINTS" id="PR00123">
    <property type="entry name" value="ATPASEA"/>
</dbReference>
<dbReference type="InterPro" id="IPR023011">
    <property type="entry name" value="ATP_synth_F0_asu_AS"/>
</dbReference>
<evidence type="ECO:0000256" key="10">
    <source>
        <dbReference type="ARBA" id="ARBA00023310"/>
    </source>
</evidence>
<dbReference type="Pfam" id="PF00119">
    <property type="entry name" value="ATP-synt_A"/>
    <property type="match status" value="1"/>
</dbReference>
<reference evidence="13" key="1">
    <citation type="journal article" date="2012" name="Genome Biol. Evol.">
        <title>Evolution of linear mitochondrial genomes in medusozoan cnidarians.</title>
        <authorList>
            <person name="Kayal E."/>
            <person name="Bentlage B."/>
            <person name="Collins A.G."/>
            <person name="Kayal M."/>
            <person name="Pirro S."/>
            <person name="Lavrov D.V."/>
        </authorList>
    </citation>
    <scope>NUCLEOTIDE SEQUENCE</scope>
</reference>
<dbReference type="HAMAP" id="MF_01393">
    <property type="entry name" value="ATP_synth_a_bact"/>
    <property type="match status" value="1"/>
</dbReference>
<feature type="transmembrane region" description="Helical" evidence="12">
    <location>
        <begin position="201"/>
        <end position="229"/>
    </location>
</feature>